<name>F2SB24_TRIT1</name>
<protein>
    <recommendedName>
        <fullName evidence="4">EGF-like domain-containing protein</fullName>
    </recommendedName>
</protein>
<organism evidence="5 6">
    <name type="scientific">Trichophyton tonsurans (strain CBS 112818)</name>
    <name type="common">Scalp ringworm fungus</name>
    <dbReference type="NCBI Taxonomy" id="647933"/>
    <lineage>
        <taxon>Eukaryota</taxon>
        <taxon>Fungi</taxon>
        <taxon>Dikarya</taxon>
        <taxon>Ascomycota</taxon>
        <taxon>Pezizomycotina</taxon>
        <taxon>Eurotiomycetes</taxon>
        <taxon>Eurotiomycetidae</taxon>
        <taxon>Onygenales</taxon>
        <taxon>Arthrodermataceae</taxon>
        <taxon>Trichophyton</taxon>
    </lineage>
</organism>
<proteinExistence type="predicted"/>
<dbReference type="PROSITE" id="PS01186">
    <property type="entry name" value="EGF_2"/>
    <property type="match status" value="1"/>
</dbReference>
<dbReference type="OrthoDB" id="283575at2759"/>
<evidence type="ECO:0000259" key="4">
    <source>
        <dbReference type="PROSITE" id="PS50026"/>
    </source>
</evidence>
<keyword evidence="3" id="KW-1133">Transmembrane helix</keyword>
<dbReference type="AlphaFoldDB" id="F2SB24"/>
<feature type="region of interest" description="Disordered" evidence="2">
    <location>
        <begin position="290"/>
        <end position="310"/>
    </location>
</feature>
<accession>F2SB24</accession>
<keyword evidence="1" id="KW-0245">EGF-like domain</keyword>
<keyword evidence="3" id="KW-0812">Transmembrane</keyword>
<evidence type="ECO:0000313" key="6">
    <source>
        <dbReference type="Proteomes" id="UP000009172"/>
    </source>
</evidence>
<feature type="transmembrane region" description="Helical" evidence="3">
    <location>
        <begin position="422"/>
        <end position="444"/>
    </location>
</feature>
<evidence type="ECO:0000313" key="5">
    <source>
        <dbReference type="EMBL" id="EGE00774.1"/>
    </source>
</evidence>
<feature type="compositionally biased region" description="Basic and acidic residues" evidence="2">
    <location>
        <begin position="395"/>
        <end position="406"/>
    </location>
</feature>
<dbReference type="PROSITE" id="PS50026">
    <property type="entry name" value="EGF_3"/>
    <property type="match status" value="1"/>
</dbReference>
<feature type="compositionally biased region" description="Basic and acidic residues" evidence="2">
    <location>
        <begin position="1"/>
        <end position="36"/>
    </location>
</feature>
<dbReference type="PANTHER" id="PTHR17178:SF0">
    <property type="entry name" value="SERGLYCIN"/>
    <property type="match status" value="1"/>
</dbReference>
<comment type="caution">
    <text evidence="1">Lacks conserved residue(s) required for the propagation of feature annotation.</text>
</comment>
<feature type="compositionally biased region" description="Low complexity" evidence="2">
    <location>
        <begin position="90"/>
        <end position="105"/>
    </location>
</feature>
<evidence type="ECO:0000256" key="3">
    <source>
        <dbReference type="SAM" id="Phobius"/>
    </source>
</evidence>
<dbReference type="Proteomes" id="UP000009172">
    <property type="component" value="Unassembled WGS sequence"/>
</dbReference>
<keyword evidence="6" id="KW-1185">Reference proteome</keyword>
<evidence type="ECO:0000256" key="2">
    <source>
        <dbReference type="SAM" id="MobiDB-lite"/>
    </source>
</evidence>
<evidence type="ECO:0000256" key="1">
    <source>
        <dbReference type="PROSITE-ProRule" id="PRU00076"/>
    </source>
</evidence>
<feature type="disulfide bond" evidence="1">
    <location>
        <begin position="482"/>
        <end position="491"/>
    </location>
</feature>
<gene>
    <name evidence="5" type="ORF">TESG_08672</name>
</gene>
<keyword evidence="1" id="KW-1015">Disulfide bond</keyword>
<feature type="region of interest" description="Disordered" evidence="2">
    <location>
        <begin position="378"/>
        <end position="406"/>
    </location>
</feature>
<keyword evidence="3" id="KW-0472">Membrane</keyword>
<feature type="domain" description="EGF-like" evidence="4">
    <location>
        <begin position="455"/>
        <end position="492"/>
    </location>
</feature>
<feature type="compositionally biased region" description="Polar residues" evidence="2">
    <location>
        <begin position="131"/>
        <end position="152"/>
    </location>
</feature>
<dbReference type="HOGENOM" id="CLU_009769_2_0_1"/>
<feature type="region of interest" description="Disordered" evidence="2">
    <location>
        <begin position="590"/>
        <end position="677"/>
    </location>
</feature>
<dbReference type="Gene3D" id="2.10.25.10">
    <property type="entry name" value="Laminin"/>
    <property type="match status" value="1"/>
</dbReference>
<reference evidence="6" key="1">
    <citation type="journal article" date="2012" name="MBio">
        <title>Comparative genome analysis of Trichophyton rubrum and related dermatophytes reveals candidate genes involved in infection.</title>
        <authorList>
            <person name="Martinez D.A."/>
            <person name="Oliver B.G."/>
            <person name="Graeser Y."/>
            <person name="Goldberg J.M."/>
            <person name="Li W."/>
            <person name="Martinez-Rossi N.M."/>
            <person name="Monod M."/>
            <person name="Shelest E."/>
            <person name="Barton R.C."/>
            <person name="Birch E."/>
            <person name="Brakhage A.A."/>
            <person name="Chen Z."/>
            <person name="Gurr S.J."/>
            <person name="Heiman D."/>
            <person name="Heitman J."/>
            <person name="Kosti I."/>
            <person name="Rossi A."/>
            <person name="Saif S."/>
            <person name="Samalova M."/>
            <person name="Saunders C.W."/>
            <person name="Shea T."/>
            <person name="Summerbell R.C."/>
            <person name="Xu J."/>
            <person name="Young S."/>
            <person name="Zeng Q."/>
            <person name="Birren B.W."/>
            <person name="Cuomo C.A."/>
            <person name="White T.C."/>
        </authorList>
    </citation>
    <scope>NUCLEOTIDE SEQUENCE [LARGE SCALE GENOMIC DNA]</scope>
    <source>
        <strain evidence="6">CBS 112818</strain>
    </source>
</reference>
<dbReference type="CDD" id="cd00054">
    <property type="entry name" value="EGF_CA"/>
    <property type="match status" value="1"/>
</dbReference>
<dbReference type="EMBL" id="GG698552">
    <property type="protein sequence ID" value="EGE00774.1"/>
    <property type="molecule type" value="Genomic_DNA"/>
</dbReference>
<dbReference type="InterPro" id="IPR000742">
    <property type="entry name" value="EGF"/>
</dbReference>
<sequence length="768" mass="82183">MADDNRANDADRKGSVSRAREKARQQQMDEEHEMMGRSHSSSGRRPPPVATGGQQSHGTSHGAKRSVVQDPAAMTRPRRNTNPYAKEMAEAQAQAQAALQRAARQPSAVDTFLNDSRGRRYPPSNPYHGATSGTSSPQQPSYSHGSDYNTTALPVPSNDRSHHGQLLAHPAPARRSNSNPSQGSRRDPQGNFYPIGSSVSPIPEEFPSPVQRDVKSFASSKVIPSSWGSAPFETVDLKYEEVPETFHGTDGGSSAYNEDEMAQALKAKSALRTRNKGSVELPTGDIELGGSRSAGRRVSQFSDLAPPPALNIEGKETEVRSSLTSLPDLIRRATKLASNLDRGKTASNGPAGIFEMTNANDAKNKDRGYSGSITDILASFPPPGIQTPRTNSGHPGDDSKGKNNEVDVPRTRRRFCGLPAPALIVFCIGLVLLFAAIITIPLAVAGKPRNHSPSPENSCELQAPCKNGGMSIGTPGTCSCVCPEGYRGHTCGVLTDRDCVIAELKDNRNLRNDATVGSAIPRILQNSLSSFEIPLDITKIIHLFETEDVSCTNENALLTFNSRSQRRGLPMPKDPANEATMLEYALPGRRRAGKGNVAGRAPEDLIPTTTFTIHTTPTRRPTRRPSPTTTRTSSPTRTATTTRRSSSSTSSPTSTSTSSSSSATATPTPPPTMADPSQNVLDFARIAVLYIFEKTELFSAADAAHNAIQDALRRPSGLENGLPTFRPVQLEYGTDTFILSFDTLSITFFEKGAQGVVVGGKGGSGSDS</sequence>
<feature type="region of interest" description="Disordered" evidence="2">
    <location>
        <begin position="1"/>
        <end position="209"/>
    </location>
</feature>
<dbReference type="PROSITE" id="PS00022">
    <property type="entry name" value="EGF_1"/>
    <property type="match status" value="1"/>
</dbReference>
<feature type="compositionally biased region" description="Low complexity" evidence="2">
    <location>
        <begin position="615"/>
        <end position="666"/>
    </location>
</feature>
<dbReference type="PANTHER" id="PTHR17178">
    <property type="entry name" value="SECRETORY GRANULE PROTEOGLYCAN CORE PROTEIN"/>
    <property type="match status" value="1"/>
</dbReference>